<evidence type="ECO:0000256" key="1">
    <source>
        <dbReference type="SAM" id="MobiDB-lite"/>
    </source>
</evidence>
<reference evidence="2 5" key="2">
    <citation type="submission" date="2019-07" db="EMBL/GenBank/DDBJ databases">
        <title>Whole genome shotgun sequence of Halolactibacillus halophilus NBRC 100868.</title>
        <authorList>
            <person name="Hosoyama A."/>
            <person name="Uohara A."/>
            <person name="Ohji S."/>
            <person name="Ichikawa N."/>
        </authorList>
    </citation>
    <scope>NUCLEOTIDE SEQUENCE [LARGE SCALE GENOMIC DNA]</scope>
    <source>
        <strain evidence="2 5">NBRC 100868</strain>
    </source>
</reference>
<name>A0A1I5QM86_9BACI</name>
<keyword evidence="5" id="KW-1185">Reference proteome</keyword>
<reference evidence="3 4" key="1">
    <citation type="submission" date="2016-10" db="EMBL/GenBank/DDBJ databases">
        <authorList>
            <person name="de Groot N.N."/>
        </authorList>
    </citation>
    <scope>NUCLEOTIDE SEQUENCE [LARGE SCALE GENOMIC DNA]</scope>
    <source>
        <strain evidence="3 4">DSM 17073</strain>
    </source>
</reference>
<gene>
    <name evidence="2" type="primary">yueI</name>
    <name evidence="2" type="ORF">HHA03_13820</name>
    <name evidence="3" type="ORF">SAMN05421839_1232</name>
</gene>
<sequence length="145" mass="16891">MPKNMDDYLQEGMYGSKHTKPDERRLFLGSLRERAAFVLTQEQVSQQKGLQAFDEVLKQHQDVDLLFNAQHSLNTLSPYRRIALKHEKNYTILDEDSNENAYGIVVTYDHAVDIDDIFYKEPVPVKEEHSPKSKPSFFEKLFGKN</sequence>
<evidence type="ECO:0000313" key="2">
    <source>
        <dbReference type="EMBL" id="GEM01850.1"/>
    </source>
</evidence>
<dbReference type="STRING" id="306540.SAMN05421839_1232"/>
<dbReference type="RefSeq" id="WP_089832437.1">
    <property type="nucleotide sequence ID" value="NZ_BJWI01000018.1"/>
</dbReference>
<organism evidence="3 4">
    <name type="scientific">Halolactibacillus halophilus</name>
    <dbReference type="NCBI Taxonomy" id="306540"/>
    <lineage>
        <taxon>Bacteria</taxon>
        <taxon>Bacillati</taxon>
        <taxon>Bacillota</taxon>
        <taxon>Bacilli</taxon>
        <taxon>Bacillales</taxon>
        <taxon>Bacillaceae</taxon>
        <taxon>Halolactibacillus</taxon>
    </lineage>
</organism>
<evidence type="ECO:0000313" key="3">
    <source>
        <dbReference type="EMBL" id="SFP47342.1"/>
    </source>
</evidence>
<evidence type="ECO:0000313" key="5">
    <source>
        <dbReference type="Proteomes" id="UP000321547"/>
    </source>
</evidence>
<proteinExistence type="predicted"/>
<protein>
    <submittedName>
        <fullName evidence="3">Uncharacterized protein YueI</fullName>
    </submittedName>
</protein>
<dbReference type="Proteomes" id="UP000242243">
    <property type="component" value="Unassembled WGS sequence"/>
</dbReference>
<dbReference type="Pfam" id="PF07997">
    <property type="entry name" value="DUF1694"/>
    <property type="match status" value="1"/>
</dbReference>
<evidence type="ECO:0000313" key="4">
    <source>
        <dbReference type="Proteomes" id="UP000242243"/>
    </source>
</evidence>
<dbReference type="EMBL" id="BJWI01000018">
    <property type="protein sequence ID" value="GEM01850.1"/>
    <property type="molecule type" value="Genomic_DNA"/>
</dbReference>
<dbReference type="PIRSF" id="PIRSF034303">
    <property type="entry name" value="DUF1694"/>
    <property type="match status" value="1"/>
</dbReference>
<dbReference type="AlphaFoldDB" id="A0A1I5QM86"/>
<feature type="region of interest" description="Disordered" evidence="1">
    <location>
        <begin position="126"/>
        <end position="145"/>
    </location>
</feature>
<dbReference type="SUPFAM" id="SSF160515">
    <property type="entry name" value="YueI-like"/>
    <property type="match status" value="1"/>
</dbReference>
<dbReference type="InterPro" id="IPR029064">
    <property type="entry name" value="Ribosomal_eL30-like_sf"/>
</dbReference>
<dbReference type="OrthoDB" id="95278at2"/>
<accession>A0A1I5QM86</accession>
<dbReference type="EMBL" id="FOXC01000023">
    <property type="protein sequence ID" value="SFP47342.1"/>
    <property type="molecule type" value="Genomic_DNA"/>
</dbReference>
<dbReference type="Gene3D" id="3.30.1330.30">
    <property type="match status" value="1"/>
</dbReference>
<dbReference type="InterPro" id="IPR012543">
    <property type="entry name" value="DUF1694"/>
</dbReference>
<dbReference type="Proteomes" id="UP000321547">
    <property type="component" value="Unassembled WGS sequence"/>
</dbReference>